<feature type="non-terminal residue" evidence="1">
    <location>
        <position position="387"/>
    </location>
</feature>
<dbReference type="Proteomes" id="UP001239111">
    <property type="component" value="Chromosome 1"/>
</dbReference>
<name>A0ACC2PRG8_9HYME</name>
<keyword evidence="2" id="KW-1185">Reference proteome</keyword>
<accession>A0ACC2PRG8</accession>
<proteinExistence type="predicted"/>
<comment type="caution">
    <text evidence="1">The sequence shown here is derived from an EMBL/GenBank/DDBJ whole genome shotgun (WGS) entry which is preliminary data.</text>
</comment>
<evidence type="ECO:0000313" key="1">
    <source>
        <dbReference type="EMBL" id="KAJ8685997.1"/>
    </source>
</evidence>
<protein>
    <submittedName>
        <fullName evidence="1">Uncharacterized protein</fullName>
    </submittedName>
</protein>
<reference evidence="1" key="1">
    <citation type="submission" date="2023-04" db="EMBL/GenBank/DDBJ databases">
        <title>A chromosome-level genome assembly of the parasitoid wasp Eretmocerus hayati.</title>
        <authorList>
            <person name="Zhong Y."/>
            <person name="Liu S."/>
            <person name="Liu Y."/>
        </authorList>
    </citation>
    <scope>NUCLEOTIDE SEQUENCE</scope>
    <source>
        <strain evidence="1">ZJU_SS_LIU_2023</strain>
    </source>
</reference>
<feature type="non-terminal residue" evidence="1">
    <location>
        <position position="1"/>
    </location>
</feature>
<organism evidence="1 2">
    <name type="scientific">Eretmocerus hayati</name>
    <dbReference type="NCBI Taxonomy" id="131215"/>
    <lineage>
        <taxon>Eukaryota</taxon>
        <taxon>Metazoa</taxon>
        <taxon>Ecdysozoa</taxon>
        <taxon>Arthropoda</taxon>
        <taxon>Hexapoda</taxon>
        <taxon>Insecta</taxon>
        <taxon>Pterygota</taxon>
        <taxon>Neoptera</taxon>
        <taxon>Endopterygota</taxon>
        <taxon>Hymenoptera</taxon>
        <taxon>Apocrita</taxon>
        <taxon>Proctotrupomorpha</taxon>
        <taxon>Chalcidoidea</taxon>
        <taxon>Aphelinidae</taxon>
        <taxon>Aphelininae</taxon>
        <taxon>Eretmocerus</taxon>
    </lineage>
</organism>
<sequence>FLNNFQSSSVAHKNMLSILAAVSDVIKQNGGTESSTEYYLGLVMTLEAADTEESIAAALSLLNIGMGAVPKNILNYHYTRTIRVFLKILENYASEGHFPILRHCIGCLSMLLRVQELTAWSDPWTKHVLDAILSFITHTKPRLRKTSQRALLRLLEGSDIMEGPNAPDFHPASSRIADFCLTQLNDTEQTGKLANTLHTLNLIRNTAGHFPRSSLKILCEKLLSTMSSNNLLLSSCCLQTLHGLMMSRPKEQALPPQLNAQIINALYDHQPPLGDTQPTLAWLAVMQEAHCNLVIHSAELCGANILRIVAKCIELWLSERVEIINGSSHTLRVILEWCIPPLCESAELVQRFMPILKGIVNLIQRGMEYRYISAWHHVLELLTVAIK</sequence>
<gene>
    <name evidence="1" type="ORF">QAD02_021790</name>
</gene>
<evidence type="ECO:0000313" key="2">
    <source>
        <dbReference type="Proteomes" id="UP001239111"/>
    </source>
</evidence>
<dbReference type="EMBL" id="CM056741">
    <property type="protein sequence ID" value="KAJ8685997.1"/>
    <property type="molecule type" value="Genomic_DNA"/>
</dbReference>